<reference evidence="2 3" key="1">
    <citation type="submission" date="2016-11" db="EMBL/GenBank/DDBJ databases">
        <authorList>
            <person name="Jaros S."/>
            <person name="Januszkiewicz K."/>
            <person name="Wedrychowicz H."/>
        </authorList>
    </citation>
    <scope>NUCLEOTIDE SEQUENCE [LARGE SCALE GENOMIC DNA]</scope>
    <source>
        <strain evidence="2 3">DSM 44666</strain>
    </source>
</reference>
<dbReference type="Proteomes" id="UP000184476">
    <property type="component" value="Unassembled WGS sequence"/>
</dbReference>
<evidence type="ECO:0000256" key="1">
    <source>
        <dbReference type="SAM" id="Phobius"/>
    </source>
</evidence>
<keyword evidence="1" id="KW-0472">Membrane</keyword>
<keyword evidence="1" id="KW-1133">Transmembrane helix</keyword>
<dbReference type="Pfam" id="PF07441">
    <property type="entry name" value="BofA"/>
    <property type="match status" value="1"/>
</dbReference>
<sequence>MLDIKWWLFIAVLGVILIMVISRSITKPLGWLWYCILYSAAGAIVLFLLNLIGQHFQIEVPINPLSALIAGGLGIPGVAFLVASQLMIF</sequence>
<name>A0A1M4XB21_9BACL</name>
<dbReference type="AlphaFoldDB" id="A0A1M4XB21"/>
<keyword evidence="1" id="KW-0812">Transmembrane</keyword>
<dbReference type="EMBL" id="FQVL01000004">
    <property type="protein sequence ID" value="SHE90633.1"/>
    <property type="molecule type" value="Genomic_DNA"/>
</dbReference>
<evidence type="ECO:0000313" key="2">
    <source>
        <dbReference type="EMBL" id="SHE90633.1"/>
    </source>
</evidence>
<feature type="transmembrane region" description="Helical" evidence="1">
    <location>
        <begin position="7"/>
        <end position="25"/>
    </location>
</feature>
<dbReference type="OrthoDB" id="2692225at2"/>
<proteinExistence type="predicted"/>
<dbReference type="InterPro" id="IPR010001">
    <property type="entry name" value="BofA"/>
</dbReference>
<gene>
    <name evidence="2" type="ORF">SAMN05444392_104234</name>
</gene>
<accession>A0A1M4XB21</accession>
<evidence type="ECO:0000313" key="3">
    <source>
        <dbReference type="Proteomes" id="UP000184476"/>
    </source>
</evidence>
<protein>
    <submittedName>
        <fullName evidence="2">Inhibitor of the pro-sigma K processing machinery</fullName>
    </submittedName>
</protein>
<organism evidence="2 3">
    <name type="scientific">Seinonella peptonophila</name>
    <dbReference type="NCBI Taxonomy" id="112248"/>
    <lineage>
        <taxon>Bacteria</taxon>
        <taxon>Bacillati</taxon>
        <taxon>Bacillota</taxon>
        <taxon>Bacilli</taxon>
        <taxon>Bacillales</taxon>
        <taxon>Thermoactinomycetaceae</taxon>
        <taxon>Seinonella</taxon>
    </lineage>
</organism>
<feature type="transmembrane region" description="Helical" evidence="1">
    <location>
        <begin position="31"/>
        <end position="53"/>
    </location>
</feature>
<feature type="transmembrane region" description="Helical" evidence="1">
    <location>
        <begin position="65"/>
        <end position="88"/>
    </location>
</feature>
<dbReference type="NCBIfam" id="TIGR02862">
    <property type="entry name" value="spore_BofA"/>
    <property type="match status" value="1"/>
</dbReference>
<dbReference type="RefSeq" id="WP_073154610.1">
    <property type="nucleotide sequence ID" value="NZ_FQVL01000004.1"/>
</dbReference>
<keyword evidence="3" id="KW-1185">Reference proteome</keyword>
<dbReference type="STRING" id="112248.SAMN05444392_104234"/>